<proteinExistence type="predicted"/>
<dbReference type="SUPFAM" id="SSF54427">
    <property type="entry name" value="NTF2-like"/>
    <property type="match status" value="1"/>
</dbReference>
<dbReference type="InterPro" id="IPR037401">
    <property type="entry name" value="SnoaL-like"/>
</dbReference>
<protein>
    <recommendedName>
        <fullName evidence="1">SnoaL-like domain-containing protein</fullName>
    </recommendedName>
</protein>
<name>A0A4P6JKN5_KTERU</name>
<dbReference type="Proteomes" id="UP000290365">
    <property type="component" value="Chromosome"/>
</dbReference>
<accession>A0A4P6JKN5</accession>
<dbReference type="RefSeq" id="WP_129886321.1">
    <property type="nucleotide sequence ID" value="NZ_CP035758.1"/>
</dbReference>
<organism evidence="2 3">
    <name type="scientific">Ktedonosporobacter rubrisoli</name>
    <dbReference type="NCBI Taxonomy" id="2509675"/>
    <lineage>
        <taxon>Bacteria</taxon>
        <taxon>Bacillati</taxon>
        <taxon>Chloroflexota</taxon>
        <taxon>Ktedonobacteria</taxon>
        <taxon>Ktedonobacterales</taxon>
        <taxon>Ktedonosporobacteraceae</taxon>
        <taxon>Ktedonosporobacter</taxon>
    </lineage>
</organism>
<evidence type="ECO:0000313" key="3">
    <source>
        <dbReference type="Proteomes" id="UP000290365"/>
    </source>
</evidence>
<evidence type="ECO:0000313" key="2">
    <source>
        <dbReference type="EMBL" id="QBD75724.1"/>
    </source>
</evidence>
<dbReference type="OrthoDB" id="159575at2"/>
<dbReference type="KEGG" id="kbs:EPA93_06770"/>
<gene>
    <name evidence="2" type="ORF">EPA93_06770</name>
</gene>
<sequence>MVEDPIELVRNFMTALDNNEPEEYEPLLADDFTISGWTPRPLNRHGFLEAIRSLKDGIPGLTFNLHNLLSEEETRVTATWHVAGYQTDSFIIPVLGIPPIPQTGRSISLPTENVEYTLRDDKISSINVEPTAGGGVKGIIAQLGIDLPIVQ</sequence>
<dbReference type="EMBL" id="CP035758">
    <property type="protein sequence ID" value="QBD75724.1"/>
    <property type="molecule type" value="Genomic_DNA"/>
</dbReference>
<dbReference type="Pfam" id="PF12680">
    <property type="entry name" value="SnoaL_2"/>
    <property type="match status" value="1"/>
</dbReference>
<dbReference type="InterPro" id="IPR032710">
    <property type="entry name" value="NTF2-like_dom_sf"/>
</dbReference>
<feature type="domain" description="SnoaL-like" evidence="1">
    <location>
        <begin position="9"/>
        <end position="125"/>
    </location>
</feature>
<keyword evidence="3" id="KW-1185">Reference proteome</keyword>
<dbReference type="AlphaFoldDB" id="A0A4P6JKN5"/>
<evidence type="ECO:0000259" key="1">
    <source>
        <dbReference type="Pfam" id="PF12680"/>
    </source>
</evidence>
<dbReference type="Gene3D" id="3.10.450.50">
    <property type="match status" value="1"/>
</dbReference>
<reference evidence="2 3" key="1">
    <citation type="submission" date="2019-01" db="EMBL/GenBank/DDBJ databases">
        <title>Ktedonosporobacter rubrisoli SCAWS-G2.</title>
        <authorList>
            <person name="Huang Y."/>
            <person name="Yan B."/>
        </authorList>
    </citation>
    <scope>NUCLEOTIDE SEQUENCE [LARGE SCALE GENOMIC DNA]</scope>
    <source>
        <strain evidence="2 3">SCAWS-G2</strain>
    </source>
</reference>